<dbReference type="Pfam" id="PF18517">
    <property type="entry name" value="LZ3wCH"/>
    <property type="match status" value="1"/>
</dbReference>
<dbReference type="Proteomes" id="UP000224567">
    <property type="component" value="Unassembled WGS sequence"/>
</dbReference>
<feature type="region of interest" description="Disordered" evidence="9">
    <location>
        <begin position="349"/>
        <end position="378"/>
    </location>
</feature>
<keyword evidence="4 8" id="KW-0175">Coiled coil</keyword>
<keyword evidence="5" id="KW-0233">DNA recombination</keyword>
<feature type="coiled-coil region" evidence="8">
    <location>
        <begin position="113"/>
        <end position="173"/>
    </location>
</feature>
<comment type="subcellular location">
    <subcellularLocation>
        <location evidence="1">Nucleus</location>
    </subcellularLocation>
</comment>
<dbReference type="GO" id="GO:0120230">
    <property type="term" value="F:recombinase activator activity"/>
    <property type="evidence" value="ECO:0007669"/>
    <property type="project" value="TreeGrafter"/>
</dbReference>
<dbReference type="GO" id="GO:0000709">
    <property type="term" value="P:meiotic joint molecule formation"/>
    <property type="evidence" value="ECO:0007669"/>
    <property type="project" value="TreeGrafter"/>
</dbReference>
<dbReference type="PANTHER" id="PTHR15938:SF0">
    <property type="entry name" value="HOMOLOGOUS-PAIRING PROTEIN 2 HOMOLOG"/>
    <property type="match status" value="1"/>
</dbReference>
<evidence type="ECO:0000256" key="1">
    <source>
        <dbReference type="ARBA" id="ARBA00004123"/>
    </source>
</evidence>
<dbReference type="PANTHER" id="PTHR15938">
    <property type="entry name" value="TBP-1 INTERACTING PROTEIN"/>
    <property type="match status" value="1"/>
</dbReference>
<evidence type="ECO:0000313" key="12">
    <source>
        <dbReference type="EMBL" id="PHT39917.1"/>
    </source>
</evidence>
<reference evidence="13" key="2">
    <citation type="journal article" date="2017" name="J. Anim. Genet.">
        <title>Multiple reference genome sequences of hot pepper reveal the massive evolution of plant disease resistance genes by retroduplication.</title>
        <authorList>
            <person name="Kim S."/>
            <person name="Park J."/>
            <person name="Yeom S.-I."/>
            <person name="Kim Y.-M."/>
            <person name="Seo E."/>
            <person name="Kim K.-T."/>
            <person name="Kim M.-S."/>
            <person name="Lee J.M."/>
            <person name="Cheong K."/>
            <person name="Shin H.-S."/>
            <person name="Kim S.-B."/>
            <person name="Han K."/>
            <person name="Lee J."/>
            <person name="Park M."/>
            <person name="Lee H.-A."/>
            <person name="Lee H.-Y."/>
            <person name="Lee Y."/>
            <person name="Oh S."/>
            <person name="Lee J.H."/>
            <person name="Choi E."/>
            <person name="Choi E."/>
            <person name="Lee S.E."/>
            <person name="Jeon J."/>
            <person name="Kim H."/>
            <person name="Choi G."/>
            <person name="Song H."/>
            <person name="Lee J."/>
            <person name="Lee S.-C."/>
            <person name="Kwon J.-K."/>
            <person name="Lee H.-Y."/>
            <person name="Koo N."/>
            <person name="Hong Y."/>
            <person name="Kim R.W."/>
            <person name="Kang W.-H."/>
            <person name="Huh J.H."/>
            <person name="Kang B.-C."/>
            <person name="Yang T.-J."/>
            <person name="Lee Y.-H."/>
            <person name="Bennetzen J.L."/>
            <person name="Choi D."/>
        </authorList>
    </citation>
    <scope>NUCLEOTIDE SEQUENCE [LARGE SCALE GENOMIC DNA]</scope>
    <source>
        <strain evidence="13">cv. PBC81</strain>
    </source>
</reference>
<evidence type="ECO:0000256" key="5">
    <source>
        <dbReference type="ARBA" id="ARBA00023172"/>
    </source>
</evidence>
<gene>
    <name evidence="12" type="ORF">CQW23_18771</name>
</gene>
<dbReference type="InterPro" id="IPR036388">
    <property type="entry name" value="WH-like_DNA-bd_sf"/>
</dbReference>
<dbReference type="GO" id="GO:0007129">
    <property type="term" value="P:homologous chromosome pairing at meiosis"/>
    <property type="evidence" value="ECO:0007669"/>
    <property type="project" value="TreeGrafter"/>
</dbReference>
<keyword evidence="6" id="KW-0539">Nucleus</keyword>
<evidence type="ECO:0000313" key="13">
    <source>
        <dbReference type="Proteomes" id="UP000224567"/>
    </source>
</evidence>
<evidence type="ECO:0000256" key="8">
    <source>
        <dbReference type="SAM" id="Coils"/>
    </source>
</evidence>
<evidence type="ECO:0000256" key="7">
    <source>
        <dbReference type="ARBA" id="ARBA00023254"/>
    </source>
</evidence>
<reference evidence="12 13" key="1">
    <citation type="journal article" date="2017" name="Genome Biol.">
        <title>New reference genome sequences of hot pepper reveal the massive evolution of plant disease-resistance genes by retroduplication.</title>
        <authorList>
            <person name="Kim S."/>
            <person name="Park J."/>
            <person name="Yeom S.I."/>
            <person name="Kim Y.M."/>
            <person name="Seo E."/>
            <person name="Kim K.T."/>
            <person name="Kim M.S."/>
            <person name="Lee J.M."/>
            <person name="Cheong K."/>
            <person name="Shin H.S."/>
            <person name="Kim S.B."/>
            <person name="Han K."/>
            <person name="Lee J."/>
            <person name="Park M."/>
            <person name="Lee H.A."/>
            <person name="Lee H.Y."/>
            <person name="Lee Y."/>
            <person name="Oh S."/>
            <person name="Lee J.H."/>
            <person name="Choi E."/>
            <person name="Choi E."/>
            <person name="Lee S.E."/>
            <person name="Jeon J."/>
            <person name="Kim H."/>
            <person name="Choi G."/>
            <person name="Song H."/>
            <person name="Lee J."/>
            <person name="Lee S.C."/>
            <person name="Kwon J.K."/>
            <person name="Lee H.Y."/>
            <person name="Koo N."/>
            <person name="Hong Y."/>
            <person name="Kim R.W."/>
            <person name="Kang W.H."/>
            <person name="Huh J.H."/>
            <person name="Kang B.C."/>
            <person name="Yang T.J."/>
            <person name="Lee Y.H."/>
            <person name="Bennetzen J.L."/>
            <person name="Choi D."/>
        </authorList>
    </citation>
    <scope>NUCLEOTIDE SEQUENCE [LARGE SCALE GENOMIC DNA]</scope>
    <source>
        <strain evidence="13">cv. PBC81</strain>
    </source>
</reference>
<accession>A0A2G2W3V1</accession>
<dbReference type="Pfam" id="PF07106">
    <property type="entry name" value="WHD_TBPIP"/>
    <property type="match status" value="1"/>
</dbReference>
<feature type="domain" description="Leucine zipper with capping helix" evidence="11">
    <location>
        <begin position="181"/>
        <end position="238"/>
    </location>
</feature>
<proteinExistence type="inferred from homology"/>
<dbReference type="InterPro" id="IPR040661">
    <property type="entry name" value="LZ3wCH"/>
</dbReference>
<dbReference type="OrthoDB" id="272266at2759"/>
<dbReference type="EMBL" id="MLFT02000008">
    <property type="protein sequence ID" value="PHT39917.1"/>
    <property type="molecule type" value="Genomic_DNA"/>
</dbReference>
<dbReference type="STRING" id="33114.A0A2G2W3V1"/>
<keyword evidence="7" id="KW-0469">Meiosis</keyword>
<dbReference type="GO" id="GO:0010774">
    <property type="term" value="P:meiotic strand invasion involved in reciprocal meiotic recombination"/>
    <property type="evidence" value="ECO:0007669"/>
    <property type="project" value="TreeGrafter"/>
</dbReference>
<protein>
    <recommendedName>
        <fullName evidence="3">Homologous-pairing protein 2 homolog</fullName>
    </recommendedName>
</protein>
<evidence type="ECO:0000256" key="4">
    <source>
        <dbReference type="ARBA" id="ARBA00023054"/>
    </source>
</evidence>
<keyword evidence="13" id="KW-1185">Reference proteome</keyword>
<dbReference type="GO" id="GO:0120231">
    <property type="term" value="C:DNA recombinase auxiliary factor complex"/>
    <property type="evidence" value="ECO:0007669"/>
    <property type="project" value="TreeGrafter"/>
</dbReference>
<feature type="domain" description="Homologous-pairing protein 2 winged helix" evidence="10">
    <location>
        <begin position="53"/>
        <end position="103"/>
    </location>
</feature>
<organism evidence="12 13">
    <name type="scientific">Capsicum baccatum</name>
    <name type="common">Peruvian pepper</name>
    <dbReference type="NCBI Taxonomy" id="33114"/>
    <lineage>
        <taxon>Eukaryota</taxon>
        <taxon>Viridiplantae</taxon>
        <taxon>Streptophyta</taxon>
        <taxon>Embryophyta</taxon>
        <taxon>Tracheophyta</taxon>
        <taxon>Spermatophyta</taxon>
        <taxon>Magnoliopsida</taxon>
        <taxon>eudicotyledons</taxon>
        <taxon>Gunneridae</taxon>
        <taxon>Pentapetalae</taxon>
        <taxon>asterids</taxon>
        <taxon>lamiids</taxon>
        <taxon>Solanales</taxon>
        <taxon>Solanaceae</taxon>
        <taxon>Solanoideae</taxon>
        <taxon>Capsiceae</taxon>
        <taxon>Capsicum</taxon>
    </lineage>
</organism>
<dbReference type="GO" id="GO:0003690">
    <property type="term" value="F:double-stranded DNA binding"/>
    <property type="evidence" value="ECO:0007669"/>
    <property type="project" value="TreeGrafter"/>
</dbReference>
<evidence type="ECO:0000259" key="10">
    <source>
        <dbReference type="Pfam" id="PF07106"/>
    </source>
</evidence>
<evidence type="ECO:0000256" key="2">
    <source>
        <dbReference type="ARBA" id="ARBA00007922"/>
    </source>
</evidence>
<evidence type="ECO:0000256" key="6">
    <source>
        <dbReference type="ARBA" id="ARBA00023242"/>
    </source>
</evidence>
<evidence type="ECO:0000259" key="11">
    <source>
        <dbReference type="Pfam" id="PF18517"/>
    </source>
</evidence>
<dbReference type="InterPro" id="IPR010776">
    <property type="entry name" value="Hop2_WH_dom"/>
</dbReference>
<sequence>MGRSQLISTGGSLMVTVQYSNDYKDNKNEALQTQYIFRTDVPHGDLHFILQAQQNRPLNVQNVADALQKFNLKKTAVQKALYSLCDSGKISFKECGKQKIYLARQDQFNIPDSEELNKMKEENANLQEQLNEQKKAISEVGAEMKSLQSNLTMEEIKAKESKLRKEMEKKLIKLWKGDTLVSPEDRLAIEGLYSEALNQRRRRERMFRDVWDAITDNSPKNPKEFKEEHGVEYDEDVGVNFQSFADLIQHGKKRRYRLELLISMGSVEYSGGITEAAQVTRCSDDVSALIFCNFLFFMPKVVSYLRISFDELVDYFADASIRPKDEEGEPLANFDEDVQSDQEQYGHMLDNLDDDDAWNQRQRRRSPTPLYNTSDHELKPRKRLIKKLSVRESTPGFGIRDDYAYGGFTDDGHDQDCG</sequence>
<dbReference type="Gene3D" id="1.10.10.10">
    <property type="entry name" value="Winged helix-like DNA-binding domain superfamily/Winged helix DNA-binding domain"/>
    <property type="match status" value="1"/>
</dbReference>
<name>A0A2G2W3V1_CAPBA</name>
<dbReference type="GO" id="GO:0000794">
    <property type="term" value="C:condensed nuclear chromosome"/>
    <property type="evidence" value="ECO:0007669"/>
    <property type="project" value="TreeGrafter"/>
</dbReference>
<evidence type="ECO:0000256" key="3">
    <source>
        <dbReference type="ARBA" id="ARBA00016093"/>
    </source>
</evidence>
<dbReference type="AlphaFoldDB" id="A0A2G2W3V1"/>
<comment type="similarity">
    <text evidence="2">Belongs to the HOP2 family.</text>
</comment>
<evidence type="ECO:0000256" key="9">
    <source>
        <dbReference type="SAM" id="MobiDB-lite"/>
    </source>
</evidence>
<comment type="caution">
    <text evidence="12">The sequence shown here is derived from an EMBL/GenBank/DDBJ whole genome shotgun (WGS) entry which is preliminary data.</text>
</comment>